<protein>
    <submittedName>
        <fullName evidence="1">Uncharacterized protein</fullName>
    </submittedName>
</protein>
<organism evidence="1 2">
    <name type="scientific">Dovyalis caffra</name>
    <dbReference type="NCBI Taxonomy" id="77055"/>
    <lineage>
        <taxon>Eukaryota</taxon>
        <taxon>Viridiplantae</taxon>
        <taxon>Streptophyta</taxon>
        <taxon>Embryophyta</taxon>
        <taxon>Tracheophyta</taxon>
        <taxon>Spermatophyta</taxon>
        <taxon>Magnoliopsida</taxon>
        <taxon>eudicotyledons</taxon>
        <taxon>Gunneridae</taxon>
        <taxon>Pentapetalae</taxon>
        <taxon>rosids</taxon>
        <taxon>fabids</taxon>
        <taxon>Malpighiales</taxon>
        <taxon>Salicaceae</taxon>
        <taxon>Flacourtieae</taxon>
        <taxon>Dovyalis</taxon>
    </lineage>
</organism>
<proteinExistence type="predicted"/>
<reference evidence="1 2" key="1">
    <citation type="submission" date="2024-01" db="EMBL/GenBank/DDBJ databases">
        <authorList>
            <person name="Waweru B."/>
        </authorList>
    </citation>
    <scope>NUCLEOTIDE SEQUENCE [LARGE SCALE GENOMIC DNA]</scope>
</reference>
<accession>A0AAV1S030</accession>
<name>A0AAV1S030_9ROSI</name>
<sequence length="83" mass="9891">MSGRRRCNIFEWVDPPICDRARLIILGLLRRLNKLESDINYKKMTFKILCTKEKVKSALSAKRETSQRIRKHMLREFIRGLVT</sequence>
<keyword evidence="2" id="KW-1185">Reference proteome</keyword>
<dbReference type="Proteomes" id="UP001314170">
    <property type="component" value="Unassembled WGS sequence"/>
</dbReference>
<evidence type="ECO:0000313" key="2">
    <source>
        <dbReference type="Proteomes" id="UP001314170"/>
    </source>
</evidence>
<evidence type="ECO:0000313" key="1">
    <source>
        <dbReference type="EMBL" id="CAK7343602.1"/>
    </source>
</evidence>
<comment type="caution">
    <text evidence="1">The sequence shown here is derived from an EMBL/GenBank/DDBJ whole genome shotgun (WGS) entry which is preliminary data.</text>
</comment>
<gene>
    <name evidence="1" type="ORF">DCAF_LOCUS17395</name>
</gene>
<dbReference type="AlphaFoldDB" id="A0AAV1S030"/>
<dbReference type="EMBL" id="CAWUPB010001160">
    <property type="protein sequence ID" value="CAK7343602.1"/>
    <property type="molecule type" value="Genomic_DNA"/>
</dbReference>